<proteinExistence type="predicted"/>
<keyword evidence="2" id="KW-1185">Reference proteome</keyword>
<organism evidence="1 2">
    <name type="scientific">Mesorhizobium cantuariense</name>
    <dbReference type="NCBI Taxonomy" id="1300275"/>
    <lineage>
        <taxon>Bacteria</taxon>
        <taxon>Pseudomonadati</taxon>
        <taxon>Pseudomonadota</taxon>
        <taxon>Alphaproteobacteria</taxon>
        <taxon>Hyphomicrobiales</taxon>
        <taxon>Phyllobacteriaceae</taxon>
        <taxon>Mesorhizobium</taxon>
    </lineage>
</organism>
<sequence>MSARFRYSYGKGDFASAMASIKDPIAAAGTGAIKELADIVKREGRQDMASAGFSKRFQNTFRGNVYPAGRNSIDAAAVLYSKVRYSNIFETGGTISGKPRLWLPLPTAPTRAGRQKMTPALYVKTIGPLISIERQGKPPLLAGKIATNRRGSKTGKVSLSALKRGGAGAPSTLVPLFVGIDRVSIKDKLHIREITERAAGRLGELYFKHLNPEG</sequence>
<dbReference type="Pfam" id="PF20039">
    <property type="entry name" value="DUF6441"/>
    <property type="match status" value="1"/>
</dbReference>
<gene>
    <name evidence="1" type="ORF">ACFOJ9_16280</name>
</gene>
<evidence type="ECO:0000313" key="1">
    <source>
        <dbReference type="EMBL" id="MFC3323325.1"/>
    </source>
</evidence>
<accession>A0ABV7MN70</accession>
<comment type="caution">
    <text evidence="1">The sequence shown here is derived from an EMBL/GenBank/DDBJ whole genome shotgun (WGS) entry which is preliminary data.</text>
</comment>
<dbReference type="RefSeq" id="WP_378979847.1">
    <property type="nucleotide sequence ID" value="NZ_JBHRVD010000001.1"/>
</dbReference>
<reference evidence="2" key="1">
    <citation type="journal article" date="2019" name="Int. J. Syst. Evol. Microbiol.">
        <title>The Global Catalogue of Microorganisms (GCM) 10K type strain sequencing project: providing services to taxonomists for standard genome sequencing and annotation.</title>
        <authorList>
            <consortium name="The Broad Institute Genomics Platform"/>
            <consortium name="The Broad Institute Genome Sequencing Center for Infectious Disease"/>
            <person name="Wu L."/>
            <person name="Ma J."/>
        </authorList>
    </citation>
    <scope>NUCLEOTIDE SEQUENCE [LARGE SCALE GENOMIC DNA]</scope>
    <source>
        <strain evidence="2">ICMP 19515</strain>
    </source>
</reference>
<evidence type="ECO:0000313" key="2">
    <source>
        <dbReference type="Proteomes" id="UP001595648"/>
    </source>
</evidence>
<dbReference type="EMBL" id="JBHRVD010000001">
    <property type="protein sequence ID" value="MFC3323325.1"/>
    <property type="molecule type" value="Genomic_DNA"/>
</dbReference>
<dbReference type="Proteomes" id="UP001595648">
    <property type="component" value="Unassembled WGS sequence"/>
</dbReference>
<protein>
    <submittedName>
        <fullName evidence="1">DUF6441 family protein</fullName>
    </submittedName>
</protein>
<name>A0ABV7MN70_9HYPH</name>
<dbReference type="InterPro" id="IPR045622">
    <property type="entry name" value="DUF6441"/>
</dbReference>